<comment type="caution">
    <text evidence="2">The sequence shown here is derived from an EMBL/GenBank/DDBJ whole genome shotgun (WGS) entry which is preliminary data.</text>
</comment>
<feature type="compositionally biased region" description="Basic and acidic residues" evidence="1">
    <location>
        <begin position="177"/>
        <end position="199"/>
    </location>
</feature>
<gene>
    <name evidence="2" type="ORF">QYE76_025626</name>
</gene>
<feature type="compositionally biased region" description="Basic and acidic residues" evidence="1">
    <location>
        <begin position="148"/>
        <end position="163"/>
    </location>
</feature>
<dbReference type="Proteomes" id="UP001231189">
    <property type="component" value="Unassembled WGS sequence"/>
</dbReference>
<dbReference type="AlphaFoldDB" id="A0AAD8RH60"/>
<accession>A0AAD8RH60</accession>
<name>A0AAD8RH60_LOLMU</name>
<protein>
    <submittedName>
        <fullName evidence="2">Uncharacterized protein</fullName>
    </submittedName>
</protein>
<keyword evidence="3" id="KW-1185">Reference proteome</keyword>
<proteinExistence type="predicted"/>
<organism evidence="2 3">
    <name type="scientific">Lolium multiflorum</name>
    <name type="common">Italian ryegrass</name>
    <name type="synonym">Lolium perenne subsp. multiflorum</name>
    <dbReference type="NCBI Taxonomy" id="4521"/>
    <lineage>
        <taxon>Eukaryota</taxon>
        <taxon>Viridiplantae</taxon>
        <taxon>Streptophyta</taxon>
        <taxon>Embryophyta</taxon>
        <taxon>Tracheophyta</taxon>
        <taxon>Spermatophyta</taxon>
        <taxon>Magnoliopsida</taxon>
        <taxon>Liliopsida</taxon>
        <taxon>Poales</taxon>
        <taxon>Poaceae</taxon>
        <taxon>BOP clade</taxon>
        <taxon>Pooideae</taxon>
        <taxon>Poodae</taxon>
        <taxon>Poeae</taxon>
        <taxon>Poeae Chloroplast Group 2 (Poeae type)</taxon>
        <taxon>Loliodinae</taxon>
        <taxon>Loliinae</taxon>
        <taxon>Lolium</taxon>
    </lineage>
</organism>
<feature type="region of interest" description="Disordered" evidence="1">
    <location>
        <begin position="142"/>
        <end position="224"/>
    </location>
</feature>
<evidence type="ECO:0000256" key="1">
    <source>
        <dbReference type="SAM" id="MobiDB-lite"/>
    </source>
</evidence>
<sequence length="335" mass="36701">MTPSIRNNDANDAVVTEFSLGTTALVAGDGELAHATSSITTPSTRRTTPTGAIFAGIFIKKDHPPQFIDKKDHLTLFIDYGGHAATGNGGRPCRLRLWRQATRVAWRCRHAGGHCSMNGKVVRQNFSSRSFLLELYQNLESRSSHQGAEAEDHRSRSAREQRGALRPRLVLGGRVAHTWDSKAEHTRSERHRPPARERPCLGQSAGEKAKGGRPLRSMRMPSARPRWEEQWAELRLTGAPESCRSEATVELRVGGASAGSEPEIKGASAAGAESWPLDGAQWRIGSGETLAGVRFGGIFGWGFGFLEVERPEESPRCRCPPRDGILRRQQGLGAR</sequence>
<reference evidence="2" key="1">
    <citation type="submission" date="2023-07" db="EMBL/GenBank/DDBJ databases">
        <title>A chromosome-level genome assembly of Lolium multiflorum.</title>
        <authorList>
            <person name="Chen Y."/>
            <person name="Copetti D."/>
            <person name="Kolliker R."/>
            <person name="Studer B."/>
        </authorList>
    </citation>
    <scope>NUCLEOTIDE SEQUENCE</scope>
    <source>
        <strain evidence="2">02402/16</strain>
        <tissue evidence="2">Leaf</tissue>
    </source>
</reference>
<dbReference type="EMBL" id="JAUUTY010000006">
    <property type="protein sequence ID" value="KAK1620109.1"/>
    <property type="molecule type" value="Genomic_DNA"/>
</dbReference>
<evidence type="ECO:0000313" key="3">
    <source>
        <dbReference type="Proteomes" id="UP001231189"/>
    </source>
</evidence>
<evidence type="ECO:0000313" key="2">
    <source>
        <dbReference type="EMBL" id="KAK1620109.1"/>
    </source>
</evidence>